<dbReference type="InterPro" id="IPR000330">
    <property type="entry name" value="SNF2_N"/>
</dbReference>
<keyword evidence="1" id="KW-0547">Nucleotide-binding</keyword>
<dbReference type="InParanoid" id="A0A7J6J3B9"/>
<dbReference type="OrthoDB" id="4850194at2759"/>
<dbReference type="Gene3D" id="3.40.50.10810">
    <property type="entry name" value="Tandem AAA-ATPase domain"/>
    <property type="match status" value="2"/>
</dbReference>
<dbReference type="InterPro" id="IPR038718">
    <property type="entry name" value="SNF2-like_sf"/>
</dbReference>
<dbReference type="GeneID" id="43605445"/>
<dbReference type="GO" id="GO:0016787">
    <property type="term" value="F:hydrolase activity"/>
    <property type="evidence" value="ECO:0007669"/>
    <property type="project" value="UniProtKB-KW"/>
</dbReference>
<feature type="region of interest" description="Disordered" evidence="4">
    <location>
        <begin position="181"/>
        <end position="200"/>
    </location>
</feature>
<dbReference type="CDD" id="cd18793">
    <property type="entry name" value="SF2_C_SNF"/>
    <property type="match status" value="1"/>
</dbReference>
<name>A0A7J6J3B9_COLFN</name>
<dbReference type="InterPro" id="IPR014001">
    <property type="entry name" value="Helicase_ATP-bd"/>
</dbReference>
<sequence>MDTSQSTSGADTRNETVSAIPKNYVCFGSIVDAIALLKPGAEKSVVPDERLTKHFHIQAVGGYFGLFDSETCVAVLTRKMSELIRSLTDNRQITLKAIISSHRWSLKVKNLRKEPKSTFSKVDLYIYGIETDAAQVGDILCTAKINLQRPLTDIDGMRYVNPHYLPIFHSSSEDVKSLRVRSSMRPGGTDLGRKPSDSSSFDTDVQSILNSLSHNEILHAEPVDGKVRSELYMHQKHAIDYIFKRETGQLPPELMLWRFNDDDDSAKFWEHKITGAQELDPHEIKGGIIADEMGLGKSLVVLSSIAGSIDRSFRYLERMHESYARVSAQISNPPSPSHATLIIVPSSMLIDSWMEEISRIVLDEAHYVRNSRTKSFEAINSLVSEHRWCLTGTPIQNGLDDLGSLLSFLKIPVFEHPATFKQLISSRIDSSFMQIWNPKPLRVLLASICLRRTRESVKLPQPSLQQRLLELNTVEREQYMAILSSTGYASQMAVNLLLITLGTGAVGLNLAVATKIYLLEPQWNPYIEHQALSRAIRLGQANQVTIINYITKDTIEQDNILQRQDLKRSLVTKASL</sequence>
<dbReference type="Gene3D" id="3.40.50.300">
    <property type="entry name" value="P-loop containing nucleotide triphosphate hydrolases"/>
    <property type="match status" value="1"/>
</dbReference>
<dbReference type="AlphaFoldDB" id="A0A7J6J3B9"/>
<dbReference type="EMBL" id="ANPB02000005">
    <property type="protein sequence ID" value="KAF4482810.1"/>
    <property type="molecule type" value="Genomic_DNA"/>
</dbReference>
<accession>A0A7J6J3B9</accession>
<dbReference type="PANTHER" id="PTHR45626">
    <property type="entry name" value="TRANSCRIPTION TERMINATION FACTOR 2-RELATED"/>
    <property type="match status" value="1"/>
</dbReference>
<proteinExistence type="predicted"/>
<dbReference type="InterPro" id="IPR049730">
    <property type="entry name" value="SNF2/RAD54-like_C"/>
</dbReference>
<reference evidence="6 7" key="1">
    <citation type="submission" date="2012-08" db="EMBL/GenBank/DDBJ databases">
        <authorList>
            <person name="Gan P.H.P."/>
            <person name="Ikeda K."/>
            <person name="Irieda H."/>
            <person name="Narusaka M."/>
            <person name="O'Connell R.J."/>
            <person name="Narusaka Y."/>
            <person name="Takano Y."/>
            <person name="Kubo Y."/>
            <person name="Shirasu K."/>
        </authorList>
    </citation>
    <scope>NUCLEOTIDE SEQUENCE [LARGE SCALE GENOMIC DNA]</scope>
    <source>
        <strain evidence="6 7">Nara gc5</strain>
    </source>
</reference>
<dbReference type="InterPro" id="IPR027417">
    <property type="entry name" value="P-loop_NTPase"/>
</dbReference>
<dbReference type="SUPFAM" id="SSF52540">
    <property type="entry name" value="P-loop containing nucleoside triphosphate hydrolases"/>
    <property type="match status" value="2"/>
</dbReference>
<keyword evidence="2" id="KW-0378">Hydrolase</keyword>
<evidence type="ECO:0000313" key="6">
    <source>
        <dbReference type="EMBL" id="KAF4482810.1"/>
    </source>
</evidence>
<dbReference type="RefSeq" id="XP_066008495.1">
    <property type="nucleotide sequence ID" value="XM_066152282.1"/>
</dbReference>
<evidence type="ECO:0000256" key="1">
    <source>
        <dbReference type="ARBA" id="ARBA00022741"/>
    </source>
</evidence>
<dbReference type="GO" id="GO:0008094">
    <property type="term" value="F:ATP-dependent activity, acting on DNA"/>
    <property type="evidence" value="ECO:0007669"/>
    <property type="project" value="TreeGrafter"/>
</dbReference>
<keyword evidence="7" id="KW-1185">Reference proteome</keyword>
<dbReference type="GO" id="GO:0005634">
    <property type="term" value="C:nucleus"/>
    <property type="evidence" value="ECO:0007669"/>
    <property type="project" value="TreeGrafter"/>
</dbReference>
<evidence type="ECO:0000256" key="3">
    <source>
        <dbReference type="ARBA" id="ARBA00022840"/>
    </source>
</evidence>
<dbReference type="SMART" id="SM00487">
    <property type="entry name" value="DEXDc"/>
    <property type="match status" value="1"/>
</dbReference>
<protein>
    <submittedName>
        <fullName evidence="6">DNA repair protein rad8</fullName>
    </submittedName>
</protein>
<reference evidence="6 7" key="2">
    <citation type="submission" date="2020-04" db="EMBL/GenBank/DDBJ databases">
        <title>Genome sequencing and assembly of multiple isolates from the Colletotrichum gloeosporioides species complex.</title>
        <authorList>
            <person name="Gan P."/>
            <person name="Shirasu K."/>
        </authorList>
    </citation>
    <scope>NUCLEOTIDE SEQUENCE [LARGE SCALE GENOMIC DNA]</scope>
    <source>
        <strain evidence="6 7">Nara gc5</strain>
    </source>
</reference>
<dbReference type="Pfam" id="PF00176">
    <property type="entry name" value="SNF2-rel_dom"/>
    <property type="match status" value="1"/>
</dbReference>
<dbReference type="PANTHER" id="PTHR45626:SF52">
    <property type="entry name" value="SINGLE-STRANDED DNA-DEPENDENT ATPASE (EUROFUNG)"/>
    <property type="match status" value="1"/>
</dbReference>
<keyword evidence="3" id="KW-0067">ATP-binding</keyword>
<dbReference type="Proteomes" id="UP000011096">
    <property type="component" value="Unassembled WGS sequence"/>
</dbReference>
<gene>
    <name evidence="6" type="primary">rad8</name>
    <name evidence="6" type="ORF">CGGC5_v010195</name>
</gene>
<evidence type="ECO:0000313" key="7">
    <source>
        <dbReference type="Proteomes" id="UP000011096"/>
    </source>
</evidence>
<evidence type="ECO:0000256" key="2">
    <source>
        <dbReference type="ARBA" id="ARBA00022801"/>
    </source>
</evidence>
<evidence type="ECO:0000259" key="5">
    <source>
        <dbReference type="PROSITE" id="PS51192"/>
    </source>
</evidence>
<dbReference type="PROSITE" id="PS51192">
    <property type="entry name" value="HELICASE_ATP_BIND_1"/>
    <property type="match status" value="1"/>
</dbReference>
<organism evidence="6 7">
    <name type="scientific">Colletotrichum fructicola (strain Nara gc5)</name>
    <name type="common">Anthracnose fungus</name>
    <name type="synonym">Colletotrichum gloeosporioides (strain Nara gc5)</name>
    <dbReference type="NCBI Taxonomy" id="1213859"/>
    <lineage>
        <taxon>Eukaryota</taxon>
        <taxon>Fungi</taxon>
        <taxon>Dikarya</taxon>
        <taxon>Ascomycota</taxon>
        <taxon>Pezizomycotina</taxon>
        <taxon>Sordariomycetes</taxon>
        <taxon>Hypocreomycetidae</taxon>
        <taxon>Glomerellales</taxon>
        <taxon>Glomerellaceae</taxon>
        <taxon>Colletotrichum</taxon>
        <taxon>Colletotrichum gloeosporioides species complex</taxon>
    </lineage>
</organism>
<dbReference type="GO" id="GO:0005524">
    <property type="term" value="F:ATP binding"/>
    <property type="evidence" value="ECO:0007669"/>
    <property type="project" value="UniProtKB-KW"/>
</dbReference>
<evidence type="ECO:0000256" key="4">
    <source>
        <dbReference type="SAM" id="MobiDB-lite"/>
    </source>
</evidence>
<dbReference type="InterPro" id="IPR050628">
    <property type="entry name" value="SNF2_RAD54_helicase_TF"/>
</dbReference>
<dbReference type="GO" id="GO:0006281">
    <property type="term" value="P:DNA repair"/>
    <property type="evidence" value="ECO:0007669"/>
    <property type="project" value="TreeGrafter"/>
</dbReference>
<feature type="domain" description="Helicase ATP-binding" evidence="5">
    <location>
        <begin position="278"/>
        <end position="412"/>
    </location>
</feature>
<comment type="caution">
    <text evidence="6">The sequence shown here is derived from an EMBL/GenBank/DDBJ whole genome shotgun (WGS) entry which is preliminary data.</text>
</comment>